<feature type="domain" description="DUF6697" evidence="1">
    <location>
        <begin position="1"/>
        <end position="118"/>
    </location>
</feature>
<evidence type="ECO:0000313" key="2">
    <source>
        <dbReference type="EMBL" id="PCH40427.1"/>
    </source>
</evidence>
<dbReference type="EMBL" id="KB468053">
    <property type="protein sequence ID" value="PCH40427.1"/>
    <property type="molecule type" value="Genomic_DNA"/>
</dbReference>
<name>A0A2H3JW97_WOLCO</name>
<dbReference type="InterPro" id="IPR046520">
    <property type="entry name" value="DUF6697"/>
</dbReference>
<keyword evidence="3" id="KW-1185">Reference proteome</keyword>
<sequence>NPWAPTKCGQHGYIFPPEDVLHLIKGEIHLFIGVGGQFAYCGLYQVSRCKPLSLDEWNRLSDWVRQYYARFLTALRDNDLGKDDVEIRRLYDSGELLIPCYMLKCVEFNAKLNDELKAAA</sequence>
<gene>
    <name evidence="2" type="ORF">WOLCODRAFT_59235</name>
</gene>
<dbReference type="Pfam" id="PF20411">
    <property type="entry name" value="DUF6697"/>
    <property type="match status" value="1"/>
</dbReference>
<dbReference type="Proteomes" id="UP000218811">
    <property type="component" value="Unassembled WGS sequence"/>
</dbReference>
<accession>A0A2H3JW97</accession>
<organism evidence="2 3">
    <name type="scientific">Wolfiporia cocos (strain MD-104)</name>
    <name type="common">Brown rot fungus</name>
    <dbReference type="NCBI Taxonomy" id="742152"/>
    <lineage>
        <taxon>Eukaryota</taxon>
        <taxon>Fungi</taxon>
        <taxon>Dikarya</taxon>
        <taxon>Basidiomycota</taxon>
        <taxon>Agaricomycotina</taxon>
        <taxon>Agaricomycetes</taxon>
        <taxon>Polyporales</taxon>
        <taxon>Phaeolaceae</taxon>
        <taxon>Wolfiporia</taxon>
    </lineage>
</organism>
<dbReference type="OMA" id="CVEFNAK"/>
<proteinExistence type="predicted"/>
<protein>
    <recommendedName>
        <fullName evidence="1">DUF6697 domain-containing protein</fullName>
    </recommendedName>
</protein>
<dbReference type="OrthoDB" id="2757553at2759"/>
<evidence type="ECO:0000313" key="3">
    <source>
        <dbReference type="Proteomes" id="UP000218811"/>
    </source>
</evidence>
<feature type="non-terminal residue" evidence="2">
    <location>
        <position position="1"/>
    </location>
</feature>
<reference evidence="2 3" key="1">
    <citation type="journal article" date="2012" name="Science">
        <title>The Paleozoic origin of enzymatic lignin decomposition reconstructed from 31 fungal genomes.</title>
        <authorList>
            <person name="Floudas D."/>
            <person name="Binder M."/>
            <person name="Riley R."/>
            <person name="Barry K."/>
            <person name="Blanchette R.A."/>
            <person name="Henrissat B."/>
            <person name="Martinez A.T."/>
            <person name="Otillar R."/>
            <person name="Spatafora J.W."/>
            <person name="Yadav J.S."/>
            <person name="Aerts A."/>
            <person name="Benoit I."/>
            <person name="Boyd A."/>
            <person name="Carlson A."/>
            <person name="Copeland A."/>
            <person name="Coutinho P.M."/>
            <person name="de Vries R.P."/>
            <person name="Ferreira P."/>
            <person name="Findley K."/>
            <person name="Foster B."/>
            <person name="Gaskell J."/>
            <person name="Glotzer D."/>
            <person name="Gorecki P."/>
            <person name="Heitman J."/>
            <person name="Hesse C."/>
            <person name="Hori C."/>
            <person name="Igarashi K."/>
            <person name="Jurgens J.A."/>
            <person name="Kallen N."/>
            <person name="Kersten P."/>
            <person name="Kohler A."/>
            <person name="Kuees U."/>
            <person name="Kumar T.K.A."/>
            <person name="Kuo A."/>
            <person name="LaButti K."/>
            <person name="Larrondo L.F."/>
            <person name="Lindquist E."/>
            <person name="Ling A."/>
            <person name="Lombard V."/>
            <person name="Lucas S."/>
            <person name="Lundell T."/>
            <person name="Martin R."/>
            <person name="McLaughlin D.J."/>
            <person name="Morgenstern I."/>
            <person name="Morin E."/>
            <person name="Murat C."/>
            <person name="Nagy L.G."/>
            <person name="Nolan M."/>
            <person name="Ohm R.A."/>
            <person name="Patyshakuliyeva A."/>
            <person name="Rokas A."/>
            <person name="Ruiz-Duenas F.J."/>
            <person name="Sabat G."/>
            <person name="Salamov A."/>
            <person name="Samejima M."/>
            <person name="Schmutz J."/>
            <person name="Slot J.C."/>
            <person name="St John F."/>
            <person name="Stenlid J."/>
            <person name="Sun H."/>
            <person name="Sun S."/>
            <person name="Syed K."/>
            <person name="Tsang A."/>
            <person name="Wiebenga A."/>
            <person name="Young D."/>
            <person name="Pisabarro A."/>
            <person name="Eastwood D.C."/>
            <person name="Martin F."/>
            <person name="Cullen D."/>
            <person name="Grigoriev I.V."/>
            <person name="Hibbett D.S."/>
        </authorList>
    </citation>
    <scope>NUCLEOTIDE SEQUENCE [LARGE SCALE GENOMIC DNA]</scope>
    <source>
        <strain evidence="2 3">MD-104</strain>
    </source>
</reference>
<dbReference type="AlphaFoldDB" id="A0A2H3JW97"/>
<dbReference type="STRING" id="742152.A0A2H3JW97"/>
<feature type="non-terminal residue" evidence="2">
    <location>
        <position position="120"/>
    </location>
</feature>
<evidence type="ECO:0000259" key="1">
    <source>
        <dbReference type="Pfam" id="PF20411"/>
    </source>
</evidence>